<evidence type="ECO:0000313" key="1">
    <source>
        <dbReference type="EMBL" id="MCD7464228.1"/>
    </source>
</evidence>
<sequence>MNSVIASPFSPISSGTISVTTTAANRIACGGPRRCSSIMFMVNIDRNGLDDHPSVAFSSPTDLVASVVSSLIGIIYGSTTTIYIQPEVEYASVTHPMLFGNNENDI</sequence>
<keyword evidence="2" id="KW-1185">Reference proteome</keyword>
<name>A0ABS8SZD2_DATST</name>
<dbReference type="EMBL" id="JACEIK010000947">
    <property type="protein sequence ID" value="MCD7464228.1"/>
    <property type="molecule type" value="Genomic_DNA"/>
</dbReference>
<evidence type="ECO:0000313" key="2">
    <source>
        <dbReference type="Proteomes" id="UP000823775"/>
    </source>
</evidence>
<gene>
    <name evidence="1" type="ORF">HAX54_052319</name>
</gene>
<accession>A0ABS8SZD2</accession>
<comment type="caution">
    <text evidence="1">The sequence shown here is derived from an EMBL/GenBank/DDBJ whole genome shotgun (WGS) entry which is preliminary data.</text>
</comment>
<organism evidence="1 2">
    <name type="scientific">Datura stramonium</name>
    <name type="common">Jimsonweed</name>
    <name type="synonym">Common thornapple</name>
    <dbReference type="NCBI Taxonomy" id="4076"/>
    <lineage>
        <taxon>Eukaryota</taxon>
        <taxon>Viridiplantae</taxon>
        <taxon>Streptophyta</taxon>
        <taxon>Embryophyta</taxon>
        <taxon>Tracheophyta</taxon>
        <taxon>Spermatophyta</taxon>
        <taxon>Magnoliopsida</taxon>
        <taxon>eudicotyledons</taxon>
        <taxon>Gunneridae</taxon>
        <taxon>Pentapetalae</taxon>
        <taxon>asterids</taxon>
        <taxon>lamiids</taxon>
        <taxon>Solanales</taxon>
        <taxon>Solanaceae</taxon>
        <taxon>Solanoideae</taxon>
        <taxon>Datureae</taxon>
        <taxon>Datura</taxon>
    </lineage>
</organism>
<dbReference type="Proteomes" id="UP000823775">
    <property type="component" value="Unassembled WGS sequence"/>
</dbReference>
<proteinExistence type="predicted"/>
<protein>
    <submittedName>
        <fullName evidence="1">Uncharacterized protein</fullName>
    </submittedName>
</protein>
<reference evidence="1 2" key="1">
    <citation type="journal article" date="2021" name="BMC Genomics">
        <title>Datura genome reveals duplications of psychoactive alkaloid biosynthetic genes and high mutation rate following tissue culture.</title>
        <authorList>
            <person name="Rajewski A."/>
            <person name="Carter-House D."/>
            <person name="Stajich J."/>
            <person name="Litt A."/>
        </authorList>
    </citation>
    <scope>NUCLEOTIDE SEQUENCE [LARGE SCALE GENOMIC DNA]</scope>
    <source>
        <strain evidence="1">AR-01</strain>
    </source>
</reference>